<sequence>MQRMTYQQGEAEGWTSHSSGQELKRSRMTPDIIFKKDVGYWLRSAVMGGKNSTFRPFLTDVESLSLEDRVVYPSSKQKQRSQLEVVSYMNIRFNPTNWSYVKTCDHLDPSIAKPDKPHLGISSAYRMDIISESQVAINCIL</sequence>
<gene>
    <name evidence="2" type="ORF">HGM15179_015285</name>
</gene>
<feature type="non-terminal residue" evidence="2">
    <location>
        <position position="141"/>
    </location>
</feature>
<dbReference type="Proteomes" id="UP000796761">
    <property type="component" value="Unassembled WGS sequence"/>
</dbReference>
<accession>A0A8K1LF93</accession>
<evidence type="ECO:0000256" key="1">
    <source>
        <dbReference type="SAM" id="MobiDB-lite"/>
    </source>
</evidence>
<reference evidence="2" key="1">
    <citation type="submission" date="2019-04" db="EMBL/GenBank/DDBJ databases">
        <title>Genome assembly of Zosterops borbonicus 15179.</title>
        <authorList>
            <person name="Leroy T."/>
            <person name="Anselmetti Y."/>
            <person name="Tilak M.-K."/>
            <person name="Nabholz B."/>
        </authorList>
    </citation>
    <scope>NUCLEOTIDE SEQUENCE</scope>
    <source>
        <strain evidence="2">HGM_15179</strain>
        <tissue evidence="2">Muscle</tissue>
    </source>
</reference>
<name>A0A8K1LF93_9PASS</name>
<dbReference type="AlphaFoldDB" id="A0A8K1LF93"/>
<dbReference type="EMBL" id="SWJQ01000658">
    <property type="protein sequence ID" value="TRZ11824.1"/>
    <property type="molecule type" value="Genomic_DNA"/>
</dbReference>
<evidence type="ECO:0000313" key="3">
    <source>
        <dbReference type="Proteomes" id="UP000796761"/>
    </source>
</evidence>
<organism evidence="2 3">
    <name type="scientific">Zosterops borbonicus</name>
    <dbReference type="NCBI Taxonomy" id="364589"/>
    <lineage>
        <taxon>Eukaryota</taxon>
        <taxon>Metazoa</taxon>
        <taxon>Chordata</taxon>
        <taxon>Craniata</taxon>
        <taxon>Vertebrata</taxon>
        <taxon>Euteleostomi</taxon>
        <taxon>Archelosauria</taxon>
        <taxon>Archosauria</taxon>
        <taxon>Dinosauria</taxon>
        <taxon>Saurischia</taxon>
        <taxon>Theropoda</taxon>
        <taxon>Coelurosauria</taxon>
        <taxon>Aves</taxon>
        <taxon>Neognathae</taxon>
        <taxon>Neoaves</taxon>
        <taxon>Telluraves</taxon>
        <taxon>Australaves</taxon>
        <taxon>Passeriformes</taxon>
        <taxon>Sylvioidea</taxon>
        <taxon>Zosteropidae</taxon>
        <taxon>Zosterops</taxon>
    </lineage>
</organism>
<proteinExistence type="predicted"/>
<protein>
    <submittedName>
        <fullName evidence="2">Uncharacterized protein</fullName>
    </submittedName>
</protein>
<feature type="region of interest" description="Disordered" evidence="1">
    <location>
        <begin position="1"/>
        <end position="23"/>
    </location>
</feature>
<keyword evidence="3" id="KW-1185">Reference proteome</keyword>
<evidence type="ECO:0000313" key="2">
    <source>
        <dbReference type="EMBL" id="TRZ11824.1"/>
    </source>
</evidence>
<comment type="caution">
    <text evidence="2">The sequence shown here is derived from an EMBL/GenBank/DDBJ whole genome shotgun (WGS) entry which is preliminary data.</text>
</comment>